<gene>
    <name evidence="8" type="ORF">ECRASSUSDP1_LOCUS11829</name>
</gene>
<dbReference type="PANTHER" id="PTHR11802">
    <property type="entry name" value="SERINE PROTEASE FAMILY S10 SERINE CARBOXYPEPTIDASE"/>
    <property type="match status" value="1"/>
</dbReference>
<evidence type="ECO:0000256" key="4">
    <source>
        <dbReference type="ARBA" id="ARBA00022729"/>
    </source>
</evidence>
<dbReference type="InterPro" id="IPR018202">
    <property type="entry name" value="Ser_caboxypep_ser_AS"/>
</dbReference>
<keyword evidence="2 7" id="KW-0121">Carboxypeptidase</keyword>
<evidence type="ECO:0000256" key="3">
    <source>
        <dbReference type="ARBA" id="ARBA00022670"/>
    </source>
</evidence>
<dbReference type="PRINTS" id="PR00724">
    <property type="entry name" value="CRBOXYPTASEC"/>
</dbReference>
<keyword evidence="5 7" id="KW-0378">Hydrolase</keyword>
<dbReference type="Proteomes" id="UP001295684">
    <property type="component" value="Unassembled WGS sequence"/>
</dbReference>
<dbReference type="EC" id="3.4.16.-" evidence="7"/>
<dbReference type="GO" id="GO:0004185">
    <property type="term" value="F:serine-type carboxypeptidase activity"/>
    <property type="evidence" value="ECO:0007669"/>
    <property type="project" value="UniProtKB-UniRule"/>
</dbReference>
<reference evidence="8" key="1">
    <citation type="submission" date="2023-07" db="EMBL/GenBank/DDBJ databases">
        <authorList>
            <consortium name="AG Swart"/>
            <person name="Singh M."/>
            <person name="Singh A."/>
            <person name="Seah K."/>
            <person name="Emmerich C."/>
        </authorList>
    </citation>
    <scope>NUCLEOTIDE SEQUENCE</scope>
    <source>
        <strain evidence="8">DP1</strain>
    </source>
</reference>
<evidence type="ECO:0000313" key="9">
    <source>
        <dbReference type="Proteomes" id="UP001295684"/>
    </source>
</evidence>
<evidence type="ECO:0000313" key="8">
    <source>
        <dbReference type="EMBL" id="CAI2370516.1"/>
    </source>
</evidence>
<keyword evidence="4 7" id="KW-0732">Signal</keyword>
<feature type="chain" id="PRO_5041773849" description="Carboxypeptidase" evidence="7">
    <location>
        <begin position="19"/>
        <end position="421"/>
    </location>
</feature>
<evidence type="ECO:0000256" key="7">
    <source>
        <dbReference type="RuleBase" id="RU361156"/>
    </source>
</evidence>
<proteinExistence type="inferred from homology"/>
<dbReference type="AlphaFoldDB" id="A0AAD1UMH6"/>
<comment type="similarity">
    <text evidence="1 7">Belongs to the peptidase S10 family.</text>
</comment>
<accession>A0AAD1UMH6</accession>
<feature type="signal peptide" evidence="7">
    <location>
        <begin position="1"/>
        <end position="18"/>
    </location>
</feature>
<evidence type="ECO:0000256" key="1">
    <source>
        <dbReference type="ARBA" id="ARBA00009431"/>
    </source>
</evidence>
<name>A0AAD1UMH6_EUPCR</name>
<keyword evidence="3 7" id="KW-0645">Protease</keyword>
<evidence type="ECO:0000256" key="6">
    <source>
        <dbReference type="ARBA" id="ARBA00023180"/>
    </source>
</evidence>
<dbReference type="PROSITE" id="PS51257">
    <property type="entry name" value="PROKAR_LIPOPROTEIN"/>
    <property type="match status" value="1"/>
</dbReference>
<dbReference type="InterPro" id="IPR001563">
    <property type="entry name" value="Peptidase_S10"/>
</dbReference>
<dbReference type="InterPro" id="IPR029058">
    <property type="entry name" value="AB_hydrolase_fold"/>
</dbReference>
<dbReference type="Pfam" id="PF00450">
    <property type="entry name" value="Peptidase_S10"/>
    <property type="match status" value="1"/>
</dbReference>
<dbReference type="PANTHER" id="PTHR11802:SF113">
    <property type="entry name" value="SERINE CARBOXYPEPTIDASE CTSA-4.1"/>
    <property type="match status" value="1"/>
</dbReference>
<protein>
    <recommendedName>
        <fullName evidence="7">Carboxypeptidase</fullName>
        <ecNumber evidence="7">3.4.16.-</ecNumber>
    </recommendedName>
</protein>
<comment type="caution">
    <text evidence="8">The sequence shown here is derived from an EMBL/GenBank/DDBJ whole genome shotgun (WGS) entry which is preliminary data.</text>
</comment>
<keyword evidence="6" id="KW-0325">Glycoprotein</keyword>
<dbReference type="PROSITE" id="PS00131">
    <property type="entry name" value="CARBOXYPEPT_SER_SER"/>
    <property type="match status" value="1"/>
</dbReference>
<dbReference type="SUPFAM" id="SSF53474">
    <property type="entry name" value="alpha/beta-Hydrolases"/>
    <property type="match status" value="1"/>
</dbReference>
<dbReference type="Gene3D" id="3.40.50.1820">
    <property type="entry name" value="alpha/beta hydrolase"/>
    <property type="match status" value="1"/>
</dbReference>
<evidence type="ECO:0000256" key="5">
    <source>
        <dbReference type="ARBA" id="ARBA00022801"/>
    </source>
</evidence>
<dbReference type="EMBL" id="CAMPGE010011704">
    <property type="protein sequence ID" value="CAI2370516.1"/>
    <property type="molecule type" value="Genomic_DNA"/>
</dbReference>
<evidence type="ECO:0000256" key="2">
    <source>
        <dbReference type="ARBA" id="ARBA00022645"/>
    </source>
</evidence>
<dbReference type="PROSITE" id="PS00560">
    <property type="entry name" value="CARBOXYPEPT_SER_HIS"/>
    <property type="match status" value="1"/>
</dbReference>
<organism evidence="8 9">
    <name type="scientific">Euplotes crassus</name>
    <dbReference type="NCBI Taxonomy" id="5936"/>
    <lineage>
        <taxon>Eukaryota</taxon>
        <taxon>Sar</taxon>
        <taxon>Alveolata</taxon>
        <taxon>Ciliophora</taxon>
        <taxon>Intramacronucleata</taxon>
        <taxon>Spirotrichea</taxon>
        <taxon>Hypotrichia</taxon>
        <taxon>Euplotida</taxon>
        <taxon>Euplotidae</taxon>
        <taxon>Moneuplotes</taxon>
    </lineage>
</organism>
<dbReference type="GO" id="GO:0006508">
    <property type="term" value="P:proteolysis"/>
    <property type="evidence" value="ECO:0007669"/>
    <property type="project" value="UniProtKB-KW"/>
</dbReference>
<sequence>MSKTVLIVLIVGSVFVSCEDIFLGENHEADFIELKPTDEMFYWLMRSRNDPAKDPLVLWLTGGPGCGSQMSIFYENGPWHVNDDLTLRKNEYSWNEVANVLYVDQPLGSGFSSTQKPEHRARDQDDVNEALYLFLVKFIEKYPEFKGRNFYITGESYAGHYVPGITAYIISQNNPDMNLISSAIGNGWVNPRTQYPFYRNYAVEHELVSIPLNVLLYAGFYGCKLAIDSGYKVFAYKTCEYLMKTITGSPNEFNVYDITKPCEGFACYDFSNFVNFLERKDVRGIINVGDKPFNMCSGEVFKEMSGDQVNDFQPDVKYALDNGVGVLVYNGDNDFICNWRGSEAWVDEVFWEHQNTFRSAPYQKWVVDGEAAGEYKKVKDLTFIRVYNAGHMVPMDQPKRALEMLKDFIARDFFYQDRATD</sequence>
<dbReference type="InterPro" id="IPR033124">
    <property type="entry name" value="Ser_caboxypep_his_AS"/>
</dbReference>
<keyword evidence="9" id="KW-1185">Reference proteome</keyword>